<comment type="caution">
    <text evidence="5">The sequence shown here is derived from an EMBL/GenBank/DDBJ whole genome shotgun (WGS) entry which is preliminary data.</text>
</comment>
<dbReference type="RefSeq" id="WP_124824383.1">
    <property type="nucleotide sequence ID" value="NZ_JACIFD010000002.1"/>
</dbReference>
<dbReference type="PRINTS" id="PR00598">
    <property type="entry name" value="HTHMARR"/>
</dbReference>
<feature type="domain" description="HTH marR-type" evidence="4">
    <location>
        <begin position="25"/>
        <end position="160"/>
    </location>
</feature>
<dbReference type="PANTHER" id="PTHR42756:SF1">
    <property type="entry name" value="TRANSCRIPTIONAL REPRESSOR OF EMRAB OPERON"/>
    <property type="match status" value="1"/>
</dbReference>
<proteinExistence type="predicted"/>
<keyword evidence="2 5" id="KW-0238">DNA-binding</keyword>
<evidence type="ECO:0000259" key="4">
    <source>
        <dbReference type="PROSITE" id="PS50995"/>
    </source>
</evidence>
<sequence>MEHRDEVSEIISRWQTAKPELNMAPLAVFSRLARLTKHLNKLRAAAFEAADLEIWEFDVLAVLRRAGAETKVSVKTLVQETMVTSGTMTNRLDRLCGRGLVARTQDPNDGRGVLVQITAAGIARVDQAFTALLSAETQALKGLTAAEQQRLANLLSKLGTTIKLQ</sequence>
<reference evidence="5" key="1">
    <citation type="submission" date="2020-08" db="EMBL/GenBank/DDBJ databases">
        <title>Sequencing the genomes of 1000 actinobacteria strains.</title>
        <authorList>
            <person name="Klenk H.-P."/>
        </authorList>
    </citation>
    <scope>NUCLEOTIDE SEQUENCE [LARGE SCALE GENOMIC DNA]</scope>
    <source>
        <strain evidence="5">DSM 27064</strain>
    </source>
</reference>
<evidence type="ECO:0000256" key="2">
    <source>
        <dbReference type="ARBA" id="ARBA00023125"/>
    </source>
</evidence>
<keyword evidence="6" id="KW-1185">Reference proteome</keyword>
<protein>
    <submittedName>
        <fullName evidence="5">DNA-binding MarR family transcriptional regulator</fullName>
    </submittedName>
</protein>
<evidence type="ECO:0000256" key="1">
    <source>
        <dbReference type="ARBA" id="ARBA00023015"/>
    </source>
</evidence>
<organism evidence="5 6">
    <name type="scientific">Canibacter oris</name>
    <dbReference type="NCBI Taxonomy" id="1365628"/>
    <lineage>
        <taxon>Bacteria</taxon>
        <taxon>Bacillati</taxon>
        <taxon>Actinomycetota</taxon>
        <taxon>Actinomycetes</taxon>
        <taxon>Micrococcales</taxon>
        <taxon>Microbacteriaceae</taxon>
        <taxon>Canibacter</taxon>
    </lineage>
</organism>
<dbReference type="InterPro" id="IPR036388">
    <property type="entry name" value="WH-like_DNA-bd_sf"/>
</dbReference>
<dbReference type="AlphaFoldDB" id="A0A840DE20"/>
<dbReference type="EMBL" id="JACIFD010000002">
    <property type="protein sequence ID" value="MBB4070890.1"/>
    <property type="molecule type" value="Genomic_DNA"/>
</dbReference>
<dbReference type="Proteomes" id="UP000571183">
    <property type="component" value="Unassembled WGS sequence"/>
</dbReference>
<dbReference type="SUPFAM" id="SSF46785">
    <property type="entry name" value="Winged helix' DNA-binding domain"/>
    <property type="match status" value="1"/>
</dbReference>
<evidence type="ECO:0000313" key="5">
    <source>
        <dbReference type="EMBL" id="MBB4070890.1"/>
    </source>
</evidence>
<keyword evidence="1" id="KW-0805">Transcription regulation</keyword>
<evidence type="ECO:0000256" key="3">
    <source>
        <dbReference type="ARBA" id="ARBA00023163"/>
    </source>
</evidence>
<keyword evidence="3" id="KW-0804">Transcription</keyword>
<accession>A0A840DE20</accession>
<dbReference type="InterPro" id="IPR036390">
    <property type="entry name" value="WH_DNA-bd_sf"/>
</dbReference>
<dbReference type="Gene3D" id="1.10.10.10">
    <property type="entry name" value="Winged helix-like DNA-binding domain superfamily/Winged helix DNA-binding domain"/>
    <property type="match status" value="1"/>
</dbReference>
<dbReference type="Pfam" id="PF12802">
    <property type="entry name" value="MarR_2"/>
    <property type="match status" value="1"/>
</dbReference>
<name>A0A840DE20_9MICO</name>
<dbReference type="InterPro" id="IPR000835">
    <property type="entry name" value="HTH_MarR-typ"/>
</dbReference>
<dbReference type="PANTHER" id="PTHR42756">
    <property type="entry name" value="TRANSCRIPTIONAL REGULATOR, MARR"/>
    <property type="match status" value="1"/>
</dbReference>
<dbReference type="GO" id="GO:0003700">
    <property type="term" value="F:DNA-binding transcription factor activity"/>
    <property type="evidence" value="ECO:0007669"/>
    <property type="project" value="InterPro"/>
</dbReference>
<dbReference type="PROSITE" id="PS50995">
    <property type="entry name" value="HTH_MARR_2"/>
    <property type="match status" value="1"/>
</dbReference>
<evidence type="ECO:0000313" key="6">
    <source>
        <dbReference type="Proteomes" id="UP000571183"/>
    </source>
</evidence>
<gene>
    <name evidence="5" type="ORF">F5897_000174</name>
</gene>
<dbReference type="GO" id="GO:0003677">
    <property type="term" value="F:DNA binding"/>
    <property type="evidence" value="ECO:0007669"/>
    <property type="project" value="UniProtKB-KW"/>
</dbReference>
<dbReference type="SMART" id="SM00347">
    <property type="entry name" value="HTH_MARR"/>
    <property type="match status" value="1"/>
</dbReference>